<sequence length="339" mass="36794">MSNDRTAHRPALDVVAGGPSHRAAVADRLPALRIALEQADPSGLLARDDVLAVIGFGRTGLPADPRCLRVGLEPIGPAPLEVWYGQGPVRHGEDAGIRWSRDEDYTFFAIEVAEEPGSALGGAAERLYRRLGTWLAAQPHHLLRLWNYFDAINDGDGDEERYRQFCTGRVLGMQDLFGAVYPAATVIGRRDGERVLQVYGLAARRPGEAIENPRQLSAWRYPRDYGPTAPRFARAMRSPGDQLLISGTAAIVGHASRHREDVVAQLEETLANLDSLCAAVSSGLRLGSGSVLKVYVRRPQDAAAILQRLRTHVPGGAVLVLAGDVCRRELLVEVDGIHG</sequence>
<dbReference type="Gene3D" id="3.30.1330.40">
    <property type="entry name" value="RutC-like"/>
    <property type="match status" value="1"/>
</dbReference>
<name>A0A167G2V8_9GAMM</name>
<organism evidence="2 3">
    <name type="scientific">Dokdonella koreensis DS-123</name>
    <dbReference type="NCBI Taxonomy" id="1300342"/>
    <lineage>
        <taxon>Bacteria</taxon>
        <taxon>Pseudomonadati</taxon>
        <taxon>Pseudomonadota</taxon>
        <taxon>Gammaproteobacteria</taxon>
        <taxon>Lysobacterales</taxon>
        <taxon>Rhodanobacteraceae</taxon>
        <taxon>Dokdonella</taxon>
    </lineage>
</organism>
<keyword evidence="3" id="KW-1185">Reference proteome</keyword>
<dbReference type="STRING" id="1300342.I596_56"/>
<evidence type="ECO:0000313" key="2">
    <source>
        <dbReference type="EMBL" id="ANB16096.1"/>
    </source>
</evidence>
<dbReference type="SUPFAM" id="SSF55298">
    <property type="entry name" value="YjgF-like"/>
    <property type="match status" value="1"/>
</dbReference>
<dbReference type="RefSeq" id="WP_223303881.1">
    <property type="nucleotide sequence ID" value="NZ_CP015249.1"/>
</dbReference>
<evidence type="ECO:0000259" key="1">
    <source>
        <dbReference type="Pfam" id="PF21168"/>
    </source>
</evidence>
<feature type="domain" description="Chorismatase FkbO/Hyg5-like N-terminal" evidence="1">
    <location>
        <begin position="81"/>
        <end position="202"/>
    </location>
</feature>
<dbReference type="InterPro" id="IPR049368">
    <property type="entry name" value="FkbO_Hyg5-like_N"/>
</dbReference>
<accession>A0A167G2V8</accession>
<dbReference type="KEGG" id="dko:I596_56"/>
<proteinExistence type="predicted"/>
<reference evidence="2 3" key="1">
    <citation type="submission" date="2016-04" db="EMBL/GenBank/DDBJ databases">
        <title>Complete genome sequence of Dokdonella koreensis DS-123T.</title>
        <authorList>
            <person name="Kim J.F."/>
            <person name="Lee H."/>
            <person name="Kwak M.-J."/>
        </authorList>
    </citation>
    <scope>NUCLEOTIDE SEQUENCE [LARGE SCALE GENOMIC DNA]</scope>
    <source>
        <strain evidence="2 3">DS-123</strain>
    </source>
</reference>
<dbReference type="EMBL" id="CP015249">
    <property type="protein sequence ID" value="ANB16096.1"/>
    <property type="molecule type" value="Genomic_DNA"/>
</dbReference>
<dbReference type="InterPro" id="IPR035959">
    <property type="entry name" value="RutC-like_sf"/>
</dbReference>
<dbReference type="AlphaFoldDB" id="A0A167G2V8"/>
<dbReference type="Pfam" id="PF21168">
    <property type="entry name" value="FkbO_Hyg5-like_N"/>
    <property type="match status" value="1"/>
</dbReference>
<gene>
    <name evidence="2" type="ORF">I596_56</name>
</gene>
<evidence type="ECO:0000313" key="3">
    <source>
        <dbReference type="Proteomes" id="UP000076830"/>
    </source>
</evidence>
<dbReference type="Proteomes" id="UP000076830">
    <property type="component" value="Chromosome"/>
</dbReference>
<protein>
    <submittedName>
        <fullName evidence="2">Pteridine-dependent deoxygenase</fullName>
    </submittedName>
</protein>